<gene>
    <name evidence="2" type="ORF">S01H1_70819</name>
</gene>
<comment type="caution">
    <text evidence="2">The sequence shown here is derived from an EMBL/GenBank/DDBJ whole genome shotgun (WGS) entry which is preliminary data.</text>
</comment>
<keyword evidence="1" id="KW-0472">Membrane</keyword>
<feature type="non-terminal residue" evidence="2">
    <location>
        <position position="115"/>
    </location>
</feature>
<keyword evidence="1" id="KW-0812">Transmembrane</keyword>
<name>X0XIS1_9ZZZZ</name>
<reference evidence="2" key="1">
    <citation type="journal article" date="2014" name="Front. Microbiol.">
        <title>High frequency of phylogenetically diverse reductive dehalogenase-homologous genes in deep subseafloor sedimentary metagenomes.</title>
        <authorList>
            <person name="Kawai M."/>
            <person name="Futagami T."/>
            <person name="Toyoda A."/>
            <person name="Takaki Y."/>
            <person name="Nishi S."/>
            <person name="Hori S."/>
            <person name="Arai W."/>
            <person name="Tsubouchi T."/>
            <person name="Morono Y."/>
            <person name="Uchiyama I."/>
            <person name="Ito T."/>
            <person name="Fujiyama A."/>
            <person name="Inagaki F."/>
            <person name="Takami H."/>
        </authorList>
    </citation>
    <scope>NUCLEOTIDE SEQUENCE</scope>
    <source>
        <strain evidence="2">Expedition CK06-06</strain>
    </source>
</reference>
<keyword evidence="1" id="KW-1133">Transmembrane helix</keyword>
<organism evidence="2">
    <name type="scientific">marine sediment metagenome</name>
    <dbReference type="NCBI Taxonomy" id="412755"/>
    <lineage>
        <taxon>unclassified sequences</taxon>
        <taxon>metagenomes</taxon>
        <taxon>ecological metagenomes</taxon>
    </lineage>
</organism>
<sequence>MAKKKVEKPRREVTRRQLSRWQQQKRRQRIILIVGISIIVAVLAVVGVGVYQGWYVPQYQPLHETVIEVNDTEFDMAYFIEVLEYSRDAQGMPDEYLGFIAAGLVRPIQENELVR</sequence>
<evidence type="ECO:0000313" key="2">
    <source>
        <dbReference type="EMBL" id="GAG36553.1"/>
    </source>
</evidence>
<protein>
    <submittedName>
        <fullName evidence="2">Uncharacterized protein</fullName>
    </submittedName>
</protein>
<dbReference type="AlphaFoldDB" id="X0XIS1"/>
<evidence type="ECO:0000256" key="1">
    <source>
        <dbReference type="SAM" id="Phobius"/>
    </source>
</evidence>
<feature type="transmembrane region" description="Helical" evidence="1">
    <location>
        <begin position="30"/>
        <end position="54"/>
    </location>
</feature>
<accession>X0XIS1</accession>
<proteinExistence type="predicted"/>
<dbReference type="EMBL" id="BARS01047118">
    <property type="protein sequence ID" value="GAG36553.1"/>
    <property type="molecule type" value="Genomic_DNA"/>
</dbReference>